<dbReference type="GO" id="GO:0003676">
    <property type="term" value="F:nucleic acid binding"/>
    <property type="evidence" value="ECO:0007669"/>
    <property type="project" value="InterPro"/>
</dbReference>
<dbReference type="Proteomes" id="UP000243579">
    <property type="component" value="Unassembled WGS sequence"/>
</dbReference>
<evidence type="ECO:0000259" key="1">
    <source>
        <dbReference type="Pfam" id="PF03184"/>
    </source>
</evidence>
<proteinExistence type="predicted"/>
<comment type="caution">
    <text evidence="2">The sequence shown here is derived from an EMBL/GenBank/DDBJ whole genome shotgun (WGS) entry which is preliminary data.</text>
</comment>
<evidence type="ECO:0000313" key="2">
    <source>
        <dbReference type="EMBL" id="OQR88098.1"/>
    </source>
</evidence>
<name>A0A1V9YQS4_ACHHY</name>
<gene>
    <name evidence="2" type="ORF">ACHHYP_07558</name>
</gene>
<dbReference type="EMBL" id="JNBR01001410">
    <property type="protein sequence ID" value="OQR88098.1"/>
    <property type="molecule type" value="Genomic_DNA"/>
</dbReference>
<sequence>MLPTQPAIAFLRAHLESRPIPTEKVMLLWDDFSASWTPAVTAYAAEIGVILKRVPAGYTWIAQPADIVWNHALKNQVRRRRVENLRKQVAENKPPDMFVLKAPTRIVLATSIQDAWSAIRASMTRNGFVKCGLVPLSVATTEEEEESFAFPDTVLLDEFVNFRVAEEVNGEHDFSMRTLPMTTRM</sequence>
<dbReference type="AlphaFoldDB" id="A0A1V9YQS4"/>
<accession>A0A1V9YQS4</accession>
<organism evidence="2 3">
    <name type="scientific">Achlya hypogyna</name>
    <name type="common">Oomycete</name>
    <name type="synonym">Protoachlya hypogyna</name>
    <dbReference type="NCBI Taxonomy" id="1202772"/>
    <lineage>
        <taxon>Eukaryota</taxon>
        <taxon>Sar</taxon>
        <taxon>Stramenopiles</taxon>
        <taxon>Oomycota</taxon>
        <taxon>Saprolegniomycetes</taxon>
        <taxon>Saprolegniales</taxon>
        <taxon>Achlyaceae</taxon>
        <taxon>Achlya</taxon>
    </lineage>
</organism>
<dbReference type="InterPro" id="IPR004875">
    <property type="entry name" value="DDE_SF_endonuclease_dom"/>
</dbReference>
<dbReference type="OrthoDB" id="79237at2759"/>
<feature type="domain" description="DDE-1" evidence="1">
    <location>
        <begin position="21"/>
        <end position="128"/>
    </location>
</feature>
<evidence type="ECO:0000313" key="3">
    <source>
        <dbReference type="Proteomes" id="UP000243579"/>
    </source>
</evidence>
<reference evidence="2 3" key="1">
    <citation type="journal article" date="2014" name="Genome Biol. Evol.">
        <title>The secreted proteins of Achlya hypogyna and Thraustotheca clavata identify the ancestral oomycete secretome and reveal gene acquisitions by horizontal gene transfer.</title>
        <authorList>
            <person name="Misner I."/>
            <person name="Blouin N."/>
            <person name="Leonard G."/>
            <person name="Richards T.A."/>
            <person name="Lane C.E."/>
        </authorList>
    </citation>
    <scope>NUCLEOTIDE SEQUENCE [LARGE SCALE GENOMIC DNA]</scope>
    <source>
        <strain evidence="2 3">ATCC 48635</strain>
    </source>
</reference>
<protein>
    <recommendedName>
        <fullName evidence="1">DDE-1 domain-containing protein</fullName>
    </recommendedName>
</protein>
<keyword evidence="3" id="KW-1185">Reference proteome</keyword>
<dbReference type="Pfam" id="PF03184">
    <property type="entry name" value="DDE_1"/>
    <property type="match status" value="1"/>
</dbReference>